<evidence type="ECO:0000313" key="2">
    <source>
        <dbReference type="EMBL" id="CRF31903.1"/>
    </source>
</evidence>
<feature type="domain" description="DUF8052" evidence="1">
    <location>
        <begin position="12"/>
        <end position="165"/>
    </location>
</feature>
<gene>
    <name evidence="2" type="ORF">BRSU_0447</name>
</gene>
<evidence type="ECO:0000259" key="1">
    <source>
        <dbReference type="Pfam" id="PF26226"/>
    </source>
</evidence>
<dbReference type="EMBL" id="CVLB01000001">
    <property type="protein sequence ID" value="CRF31903.1"/>
    <property type="molecule type" value="Genomic_DNA"/>
</dbReference>
<reference evidence="3" key="1">
    <citation type="submission" date="2015-04" db="EMBL/GenBank/DDBJ databases">
        <authorList>
            <person name="Mushtaq Mamoona"/>
        </authorList>
    </citation>
    <scope>NUCLEOTIDE SEQUENCE [LARGE SCALE GENOMIC DNA]</scope>
    <source>
        <strain evidence="3">AN4859/03</strain>
    </source>
</reference>
<dbReference type="OrthoDB" id="307169at2"/>
<keyword evidence="3" id="KW-1185">Reference proteome</keyword>
<name>A0A0G4K4W8_9SPIR</name>
<proteinExistence type="predicted"/>
<accession>A0A0G4K4W8</accession>
<organism evidence="2 3">
    <name type="scientific">Brachyspira suanatina</name>
    <dbReference type="NCBI Taxonomy" id="381802"/>
    <lineage>
        <taxon>Bacteria</taxon>
        <taxon>Pseudomonadati</taxon>
        <taxon>Spirochaetota</taxon>
        <taxon>Spirochaetia</taxon>
        <taxon>Brachyspirales</taxon>
        <taxon>Brachyspiraceae</taxon>
        <taxon>Brachyspira</taxon>
    </lineage>
</organism>
<dbReference type="Pfam" id="PF26226">
    <property type="entry name" value="DUF8052"/>
    <property type="match status" value="1"/>
</dbReference>
<dbReference type="GeneID" id="63963535"/>
<dbReference type="InterPro" id="IPR058365">
    <property type="entry name" value="DUF8052"/>
</dbReference>
<sequence>MAKLHIDNENVKKYIFNVSEKLMRHFDLEYEITKEDEYFDLYAFHRNDFFKSFITKSTVYEGYSVFEHMLLRFIKELKKEDIENFQDMLIRLTPILSNPNKFHKRSLITGILVTESPLDKEWEKITKKFFYKVNYKLLFHGWSETQYAIVSMTDKNVYLPKMRKKELKLLLSDF</sequence>
<protein>
    <recommendedName>
        <fullName evidence="1">DUF8052 domain-containing protein</fullName>
    </recommendedName>
</protein>
<dbReference type="RefSeq" id="WP_020064249.1">
    <property type="nucleotide sequence ID" value="NZ_CVLB01000001.1"/>
</dbReference>
<dbReference type="Proteomes" id="UP000043763">
    <property type="component" value="Unassembled WGS sequence"/>
</dbReference>
<evidence type="ECO:0000313" key="3">
    <source>
        <dbReference type="Proteomes" id="UP000043763"/>
    </source>
</evidence>
<dbReference type="AlphaFoldDB" id="A0A0G4K4W8"/>